<comment type="subcellular location">
    <subcellularLocation>
        <location evidence="1">Secreted</location>
        <location evidence="1">Cell wall</location>
        <topology evidence="1">Peptidoglycan-anchor</topology>
    </subcellularLocation>
</comment>
<keyword evidence="5" id="KW-0572">Peptidoglycan-anchor</keyword>
<evidence type="ECO:0000313" key="9">
    <source>
        <dbReference type="Proteomes" id="UP001055025"/>
    </source>
</evidence>
<comment type="caution">
    <text evidence="8">The sequence shown here is derived from an EMBL/GenBank/DDBJ whole genome shotgun (WGS) entry which is preliminary data.</text>
</comment>
<feature type="signal peptide" evidence="6">
    <location>
        <begin position="1"/>
        <end position="24"/>
    </location>
</feature>
<evidence type="ECO:0000256" key="1">
    <source>
        <dbReference type="ARBA" id="ARBA00004168"/>
    </source>
</evidence>
<dbReference type="InterPro" id="IPR008966">
    <property type="entry name" value="Adhesion_dom_sf"/>
</dbReference>
<evidence type="ECO:0000259" key="7">
    <source>
        <dbReference type="Pfam" id="PF17961"/>
    </source>
</evidence>
<evidence type="ECO:0000313" key="8">
    <source>
        <dbReference type="EMBL" id="GJM55765.1"/>
    </source>
</evidence>
<evidence type="ECO:0000256" key="6">
    <source>
        <dbReference type="SAM" id="SignalP"/>
    </source>
</evidence>
<sequence>MIAYVVFGALAAAIVLLGAGTVAAAREASATQPVDVAVERFSIQDLSHRDVDRVYYASRFYLAMTWDASAAGQGLRAADHFDVTLPDQMRFPEDSAARDFDLYGEDGATVVARAHVDPDPEGGGTVRMTLTDWVEGRRNVRGSIYLAASFVRSRLNMDGRNTVQATVGDKVTSMEVEVFGDRDIHDEVLAKWGSPDTGSPTASWTMRINRRGADLTGARVDDSLSEGSGGDTYVPGSFVLRQVEMDAKGRVTRVVRTVDLAGRLSTAPDGRSFSLDLGDPAASLVALAAAAGHRRRSCSGERGGDRPRA</sequence>
<dbReference type="Proteomes" id="UP001055025">
    <property type="component" value="Unassembled WGS sequence"/>
</dbReference>
<feature type="chain" id="PRO_5043752855" description="SDR-like Ig domain-containing protein" evidence="6">
    <location>
        <begin position="25"/>
        <end position="309"/>
    </location>
</feature>
<dbReference type="AlphaFoldDB" id="A0AAV5B4Y0"/>
<keyword evidence="9" id="KW-1185">Reference proteome</keyword>
<keyword evidence="3" id="KW-0964">Secreted</keyword>
<evidence type="ECO:0000256" key="3">
    <source>
        <dbReference type="ARBA" id="ARBA00022525"/>
    </source>
</evidence>
<dbReference type="InterPro" id="IPR041171">
    <property type="entry name" value="SDR_Ig"/>
</dbReference>
<gene>
    <name evidence="8" type="ORF">ATOP_14200</name>
</gene>
<proteinExistence type="predicted"/>
<reference evidence="8" key="1">
    <citation type="journal article" date="2022" name="Int. J. Syst. Evol. Microbiol.">
        <title>Granulimonas faecalis gen. nov., sp. nov., and Leptogranulimonas caecicola gen. nov., sp. nov., novel lactate-producing Atopobiaceae bacteria isolated from mouse intestines, and an emended description of the family Atopobiaceae.</title>
        <authorList>
            <person name="Morinaga K."/>
            <person name="Kusada H."/>
            <person name="Sakamoto S."/>
            <person name="Murakami T."/>
            <person name="Toyoda A."/>
            <person name="Mori H."/>
            <person name="Meng X.Y."/>
            <person name="Takashino M."/>
            <person name="Murotomi K."/>
            <person name="Tamaki H."/>
        </authorList>
    </citation>
    <scope>NUCLEOTIDE SEQUENCE</scope>
    <source>
        <strain evidence="8">OPF53</strain>
    </source>
</reference>
<dbReference type="Pfam" id="PF17961">
    <property type="entry name" value="Big_8"/>
    <property type="match status" value="1"/>
</dbReference>
<dbReference type="SUPFAM" id="SSF49401">
    <property type="entry name" value="Bacterial adhesins"/>
    <property type="match status" value="2"/>
</dbReference>
<evidence type="ECO:0000256" key="5">
    <source>
        <dbReference type="ARBA" id="ARBA00023088"/>
    </source>
</evidence>
<dbReference type="InterPro" id="IPR011252">
    <property type="entry name" value="Fibrogen-bd_dom1"/>
</dbReference>
<evidence type="ECO:0000256" key="4">
    <source>
        <dbReference type="ARBA" id="ARBA00022729"/>
    </source>
</evidence>
<keyword evidence="4 6" id="KW-0732">Signal</keyword>
<name>A0AAV5B4Y0_9ACTN</name>
<keyword evidence="2" id="KW-0134">Cell wall</keyword>
<dbReference type="Gene3D" id="2.60.40.740">
    <property type="match status" value="1"/>
</dbReference>
<protein>
    <recommendedName>
        <fullName evidence="7">SDR-like Ig domain-containing protein</fullName>
    </recommendedName>
</protein>
<dbReference type="Gene3D" id="2.60.40.1280">
    <property type="match status" value="1"/>
</dbReference>
<organism evidence="8 9">
    <name type="scientific">Granulimonas faecalis</name>
    <dbReference type="NCBI Taxonomy" id="2894155"/>
    <lineage>
        <taxon>Bacteria</taxon>
        <taxon>Bacillati</taxon>
        <taxon>Actinomycetota</taxon>
        <taxon>Coriobacteriia</taxon>
        <taxon>Coriobacteriales</taxon>
        <taxon>Kribbibacteriaceae</taxon>
        <taxon>Granulimonas</taxon>
    </lineage>
</organism>
<dbReference type="GO" id="GO:0007155">
    <property type="term" value="P:cell adhesion"/>
    <property type="evidence" value="ECO:0007669"/>
    <property type="project" value="InterPro"/>
</dbReference>
<dbReference type="EMBL" id="BQKC01000001">
    <property type="protein sequence ID" value="GJM55765.1"/>
    <property type="molecule type" value="Genomic_DNA"/>
</dbReference>
<accession>A0AAV5B4Y0</accession>
<feature type="domain" description="SDR-like Ig" evidence="7">
    <location>
        <begin position="57"/>
        <end position="154"/>
    </location>
</feature>
<evidence type="ECO:0000256" key="2">
    <source>
        <dbReference type="ARBA" id="ARBA00022512"/>
    </source>
</evidence>